<feature type="compositionally biased region" description="Polar residues" evidence="1">
    <location>
        <begin position="65"/>
        <end position="84"/>
    </location>
</feature>
<reference evidence="2 3" key="2">
    <citation type="journal article" date="2018" name="New Phytol.">
        <title>High intraspecific genome diversity in the model arbuscular mycorrhizal symbiont Rhizophagus irregularis.</title>
        <authorList>
            <person name="Chen E.C.H."/>
            <person name="Morin E."/>
            <person name="Beaudet D."/>
            <person name="Noel J."/>
            <person name="Yildirir G."/>
            <person name="Ndikumana S."/>
            <person name="Charron P."/>
            <person name="St-Onge C."/>
            <person name="Giorgi J."/>
            <person name="Kruger M."/>
            <person name="Marton T."/>
            <person name="Ropars J."/>
            <person name="Grigoriev I.V."/>
            <person name="Hainaut M."/>
            <person name="Henrissat B."/>
            <person name="Roux C."/>
            <person name="Martin F."/>
            <person name="Corradi N."/>
        </authorList>
    </citation>
    <scope>NUCLEOTIDE SEQUENCE [LARGE SCALE GENOMIC DNA]</scope>
    <source>
        <strain evidence="2 3">DAOM 197198</strain>
    </source>
</reference>
<dbReference type="Proteomes" id="UP000018888">
    <property type="component" value="Unassembled WGS sequence"/>
</dbReference>
<organism evidence="2 3">
    <name type="scientific">Rhizophagus irregularis (strain DAOM 181602 / DAOM 197198 / MUCL 43194)</name>
    <name type="common">Arbuscular mycorrhizal fungus</name>
    <name type="synonym">Glomus intraradices</name>
    <dbReference type="NCBI Taxonomy" id="747089"/>
    <lineage>
        <taxon>Eukaryota</taxon>
        <taxon>Fungi</taxon>
        <taxon>Fungi incertae sedis</taxon>
        <taxon>Mucoromycota</taxon>
        <taxon>Glomeromycotina</taxon>
        <taxon>Glomeromycetes</taxon>
        <taxon>Glomerales</taxon>
        <taxon>Glomeraceae</taxon>
        <taxon>Rhizophagus</taxon>
    </lineage>
</organism>
<evidence type="ECO:0000313" key="3">
    <source>
        <dbReference type="Proteomes" id="UP000018888"/>
    </source>
</evidence>
<evidence type="ECO:0000313" key="2">
    <source>
        <dbReference type="EMBL" id="POG69820.1"/>
    </source>
</evidence>
<sequence length="110" mass="12253">MLQGYRESIVPDTPPDYSNIYTKCWDGEPVNRPDMIQTINKLRALNTNTSITTENQVSCIIESQSSNEQLDGGISNKQQLNGDISNEKQIDDGISNEQQLDSGVSKANKY</sequence>
<gene>
    <name evidence="2" type="ORF">GLOIN_2v1479678</name>
</gene>
<evidence type="ECO:0008006" key="4">
    <source>
        <dbReference type="Google" id="ProtNLM"/>
    </source>
</evidence>
<dbReference type="Gene3D" id="1.10.510.10">
    <property type="entry name" value="Transferase(Phosphotransferase) domain 1"/>
    <property type="match status" value="1"/>
</dbReference>
<dbReference type="VEuPathDB" id="FungiDB:RhiirFUN_021548"/>
<accession>A0A2P4PWS8</accession>
<proteinExistence type="predicted"/>
<name>A0A2P4PWS8_RHIID</name>
<protein>
    <recommendedName>
        <fullName evidence="4">Serine-threonine/tyrosine-protein kinase catalytic domain-containing protein</fullName>
    </recommendedName>
</protein>
<evidence type="ECO:0000256" key="1">
    <source>
        <dbReference type="SAM" id="MobiDB-lite"/>
    </source>
</evidence>
<dbReference type="EMBL" id="AUPC02000129">
    <property type="protein sequence ID" value="POG69820.1"/>
    <property type="molecule type" value="Genomic_DNA"/>
</dbReference>
<keyword evidence="3" id="KW-1185">Reference proteome</keyword>
<comment type="caution">
    <text evidence="2">The sequence shown here is derived from an EMBL/GenBank/DDBJ whole genome shotgun (WGS) entry which is preliminary data.</text>
</comment>
<dbReference type="AlphaFoldDB" id="A0A2P4PWS8"/>
<reference evidence="2 3" key="1">
    <citation type="journal article" date="2013" name="Proc. Natl. Acad. Sci. U.S.A.">
        <title>Genome of an arbuscular mycorrhizal fungus provides insight into the oldest plant symbiosis.</title>
        <authorList>
            <person name="Tisserant E."/>
            <person name="Malbreil M."/>
            <person name="Kuo A."/>
            <person name="Kohler A."/>
            <person name="Symeonidi A."/>
            <person name="Balestrini R."/>
            <person name="Charron P."/>
            <person name="Duensing N."/>
            <person name="Frei Dit Frey N."/>
            <person name="Gianinazzi-Pearson V."/>
            <person name="Gilbert L.B."/>
            <person name="Handa Y."/>
            <person name="Herr J.R."/>
            <person name="Hijri M."/>
            <person name="Koul R."/>
            <person name="Kawaguchi M."/>
            <person name="Krajinski F."/>
            <person name="Lammers P.J."/>
            <person name="Masclaux F.G."/>
            <person name="Murat C."/>
            <person name="Morin E."/>
            <person name="Ndikumana S."/>
            <person name="Pagni M."/>
            <person name="Petitpierre D."/>
            <person name="Requena N."/>
            <person name="Rosikiewicz P."/>
            <person name="Riley R."/>
            <person name="Saito K."/>
            <person name="San Clemente H."/>
            <person name="Shapiro H."/>
            <person name="van Tuinen D."/>
            <person name="Becard G."/>
            <person name="Bonfante P."/>
            <person name="Paszkowski U."/>
            <person name="Shachar-Hill Y.Y."/>
            <person name="Tuskan G.A."/>
            <person name="Young P.W."/>
            <person name="Sanders I.R."/>
            <person name="Henrissat B."/>
            <person name="Rensing S.A."/>
            <person name="Grigoriev I.V."/>
            <person name="Corradi N."/>
            <person name="Roux C."/>
            <person name="Martin F."/>
        </authorList>
    </citation>
    <scope>NUCLEOTIDE SEQUENCE [LARGE SCALE GENOMIC DNA]</scope>
    <source>
        <strain evidence="2 3">DAOM 197198</strain>
    </source>
</reference>
<feature type="region of interest" description="Disordered" evidence="1">
    <location>
        <begin position="65"/>
        <end position="110"/>
    </location>
</feature>